<evidence type="ECO:0000256" key="1">
    <source>
        <dbReference type="SAM" id="MobiDB-lite"/>
    </source>
</evidence>
<protein>
    <submittedName>
        <fullName evidence="2">Uncharacterized protein</fullName>
    </submittedName>
</protein>
<name>A0AAV6TJL1_9ARAC</name>
<feature type="compositionally biased region" description="Basic and acidic residues" evidence="1">
    <location>
        <begin position="1"/>
        <end position="19"/>
    </location>
</feature>
<comment type="caution">
    <text evidence="2">The sequence shown here is derived from an EMBL/GenBank/DDBJ whole genome shotgun (WGS) entry which is preliminary data.</text>
</comment>
<reference evidence="2 3" key="1">
    <citation type="journal article" date="2022" name="Nat. Ecol. Evol.">
        <title>A masculinizing supergene underlies an exaggerated male reproductive morph in a spider.</title>
        <authorList>
            <person name="Hendrickx F."/>
            <person name="De Corte Z."/>
            <person name="Sonet G."/>
            <person name="Van Belleghem S.M."/>
            <person name="Kostlbacher S."/>
            <person name="Vangestel C."/>
        </authorList>
    </citation>
    <scope>NUCLEOTIDE SEQUENCE [LARGE SCALE GENOMIC DNA]</scope>
    <source>
        <strain evidence="2">W744_W776</strain>
    </source>
</reference>
<sequence length="322" mass="36467">MANLKDKPTDLKKTVEYNRHNPPNNKSDFCIPLDKLITKFSENKNNHLCRYLTEVCENLRDFMSSYNKYQLSLGTQNTLVGEFFSPPILKLYSECAKLNNNLNESRRLSERSNSSIVTDQDPQDLRGELDVAHSKISTLEKKLEDMTIAMQDHLKNSVQLQVAKDSLETSYTTRSGELQDAAKAAAKSIETVYNEKCAMLEQLKDERISQAKKDDQHRVANLKIMKETLENITSNFYSNESEHIDRILKGITESRDKQDSQIQNALDKFSSIDLKLNQAVESLNSEVNNLKQQTPSAVVHLPSYASVAAINTHPAPIDLTIS</sequence>
<organism evidence="2 3">
    <name type="scientific">Oedothorax gibbosus</name>
    <dbReference type="NCBI Taxonomy" id="931172"/>
    <lineage>
        <taxon>Eukaryota</taxon>
        <taxon>Metazoa</taxon>
        <taxon>Ecdysozoa</taxon>
        <taxon>Arthropoda</taxon>
        <taxon>Chelicerata</taxon>
        <taxon>Arachnida</taxon>
        <taxon>Araneae</taxon>
        <taxon>Araneomorphae</taxon>
        <taxon>Entelegynae</taxon>
        <taxon>Araneoidea</taxon>
        <taxon>Linyphiidae</taxon>
        <taxon>Erigoninae</taxon>
        <taxon>Oedothorax</taxon>
    </lineage>
</organism>
<dbReference type="AlphaFoldDB" id="A0AAV6TJL1"/>
<feature type="region of interest" description="Disordered" evidence="1">
    <location>
        <begin position="1"/>
        <end position="20"/>
    </location>
</feature>
<dbReference type="Proteomes" id="UP000827092">
    <property type="component" value="Unassembled WGS sequence"/>
</dbReference>
<gene>
    <name evidence="2" type="ORF">JTE90_013066</name>
</gene>
<accession>A0AAV6TJL1</accession>
<evidence type="ECO:0000313" key="3">
    <source>
        <dbReference type="Proteomes" id="UP000827092"/>
    </source>
</evidence>
<keyword evidence="3" id="KW-1185">Reference proteome</keyword>
<proteinExistence type="predicted"/>
<evidence type="ECO:0000313" key="2">
    <source>
        <dbReference type="EMBL" id="KAG8171635.1"/>
    </source>
</evidence>
<dbReference type="EMBL" id="JAFNEN010003745">
    <property type="protein sequence ID" value="KAG8171635.1"/>
    <property type="molecule type" value="Genomic_DNA"/>
</dbReference>